<keyword evidence="2" id="KW-0472">Membrane</keyword>
<feature type="region of interest" description="Disordered" evidence="1">
    <location>
        <begin position="324"/>
        <end position="350"/>
    </location>
</feature>
<evidence type="ECO:0000259" key="3">
    <source>
        <dbReference type="PROSITE" id="PS50076"/>
    </source>
</evidence>
<evidence type="ECO:0000256" key="2">
    <source>
        <dbReference type="SAM" id="Phobius"/>
    </source>
</evidence>
<accession>A0ABP0VMW9</accession>
<proteinExistence type="predicted"/>
<feature type="transmembrane region" description="Helical" evidence="2">
    <location>
        <begin position="201"/>
        <end position="222"/>
    </location>
</feature>
<keyword evidence="2" id="KW-0812">Transmembrane</keyword>
<feature type="domain" description="J" evidence="3">
    <location>
        <begin position="391"/>
        <end position="458"/>
    </location>
</feature>
<dbReference type="Gene3D" id="1.10.287.110">
    <property type="entry name" value="DnaJ domain"/>
    <property type="match status" value="1"/>
</dbReference>
<feature type="region of interest" description="Disordered" evidence="1">
    <location>
        <begin position="596"/>
        <end position="619"/>
    </location>
</feature>
<dbReference type="PANTHER" id="PTHR45270:SF4">
    <property type="entry name" value="CHAPERONE DNAJ-DOMAIN SUPERFAMILY PROTEIN"/>
    <property type="match status" value="1"/>
</dbReference>
<keyword evidence="5" id="KW-1185">Reference proteome</keyword>
<gene>
    <name evidence="4" type="ORF">CSSPJE1EN1_LOCUS1167</name>
</gene>
<dbReference type="InterPro" id="IPR036869">
    <property type="entry name" value="J_dom_sf"/>
</dbReference>
<dbReference type="PANTHER" id="PTHR45270">
    <property type="entry name" value="OS03G0832900 PROTEIN"/>
    <property type="match status" value="1"/>
</dbReference>
<feature type="compositionally biased region" description="Gly residues" evidence="1">
    <location>
        <begin position="32"/>
        <end position="69"/>
    </location>
</feature>
<dbReference type="SUPFAM" id="SSF46565">
    <property type="entry name" value="Chaperone J-domain"/>
    <property type="match status" value="1"/>
</dbReference>
<dbReference type="Pfam" id="PF14901">
    <property type="entry name" value="Jiv90"/>
    <property type="match status" value="1"/>
</dbReference>
<dbReference type="Proteomes" id="UP001497444">
    <property type="component" value="Chromosome 1"/>
</dbReference>
<feature type="transmembrane region" description="Helical" evidence="2">
    <location>
        <begin position="161"/>
        <end position="181"/>
    </location>
</feature>
<evidence type="ECO:0000313" key="4">
    <source>
        <dbReference type="EMBL" id="CAK9255689.1"/>
    </source>
</evidence>
<dbReference type="EMBL" id="OZ020096">
    <property type="protein sequence ID" value="CAK9255689.1"/>
    <property type="molecule type" value="Genomic_DNA"/>
</dbReference>
<sequence>MGQQQQQYREGAGGGGSKTRGGPTTSKAGERGSTGGGKAGRGGSGRWRGEKGGGGGGSATAGQDGGGGNSRVRGESMGVAAEEREGGRGGGVEEEKASYRGGGGGGGGGIGGERGLGNWATWTRLWVNWQAAATNAVRVYFFLQVVLGEVERRVRQQVWPVLKVWFLLVTRVARLLALLALECSIRGFASLFRLGSTALFLLLWCSALNLCVLAGFFSFLIVMAMAAAAVLLCGYTPAIVLIAVFSTGVLWLYGSFWMTAAILLVGGGLFIGDCARLAILLTTGYAMYGVIGHGGWLGLLLCTSLAFISSDAVFYFRSSFSEQDNKVPRNNVDTEAPPPEQAKGYSTPHSDVFQPTADVGRSSMGASTSGRGECDLLTADEEIVRVLDCKDHYTVLGFVRFDSFDLADLKREYRKKAMLVHPDKNGGNEKAEEAFKRLQNAYEVLLDGVKRRCYDDELRREEVLKNFHQHHHGFHVNGRDRPSECGCQHSKDEGNEDIPADSRRISCRKCGDSHMWISTERNKLRARWCQECQDYHQAKDGDGWVEQCGQPFFFGIFQKVESPLAFACADGMVYNVTEWVHCQGLKCPPNTHKPTFHVSTSGNGRGATRGSSRAAKAGDRAAVPDSFSFTKLDENMTEQEFFDWLESAMAAGLFSDLNGGVPSYPGEKASNRGAKPSRKKRKSKKQF</sequence>
<dbReference type="PROSITE" id="PS50076">
    <property type="entry name" value="DNAJ_2"/>
    <property type="match status" value="1"/>
</dbReference>
<dbReference type="SMART" id="SM00271">
    <property type="entry name" value="DnaJ"/>
    <property type="match status" value="1"/>
</dbReference>
<name>A0ABP0VMW9_9BRYO</name>
<keyword evidence="2" id="KW-1133">Transmembrane helix</keyword>
<feature type="region of interest" description="Disordered" evidence="1">
    <location>
        <begin position="1"/>
        <end position="107"/>
    </location>
</feature>
<evidence type="ECO:0000256" key="1">
    <source>
        <dbReference type="SAM" id="MobiDB-lite"/>
    </source>
</evidence>
<feature type="transmembrane region" description="Helical" evidence="2">
    <location>
        <begin position="229"/>
        <end position="254"/>
    </location>
</feature>
<evidence type="ECO:0000313" key="5">
    <source>
        <dbReference type="Proteomes" id="UP001497444"/>
    </source>
</evidence>
<dbReference type="InterPro" id="IPR018253">
    <property type="entry name" value="DnaJ_domain_CS"/>
</dbReference>
<dbReference type="Pfam" id="PF00226">
    <property type="entry name" value="DnaJ"/>
    <property type="match status" value="1"/>
</dbReference>
<reference evidence="4 5" key="1">
    <citation type="submission" date="2024-02" db="EMBL/GenBank/DDBJ databases">
        <authorList>
            <consortium name="ELIXIR-Norway"/>
            <consortium name="Elixir Norway"/>
        </authorList>
    </citation>
    <scope>NUCLEOTIDE SEQUENCE [LARGE SCALE GENOMIC DNA]</scope>
</reference>
<feature type="transmembrane region" description="Helical" evidence="2">
    <location>
        <begin position="260"/>
        <end position="282"/>
    </location>
</feature>
<dbReference type="PRINTS" id="PR00625">
    <property type="entry name" value="JDOMAIN"/>
</dbReference>
<dbReference type="InterPro" id="IPR032843">
    <property type="entry name" value="Jiv"/>
</dbReference>
<feature type="compositionally biased region" description="Basic and acidic residues" evidence="1">
    <location>
        <begin position="81"/>
        <end position="98"/>
    </location>
</feature>
<dbReference type="InterPro" id="IPR001623">
    <property type="entry name" value="DnaJ_domain"/>
</dbReference>
<feature type="transmembrane region" description="Helical" evidence="2">
    <location>
        <begin position="294"/>
        <end position="316"/>
    </location>
</feature>
<feature type="region of interest" description="Disordered" evidence="1">
    <location>
        <begin position="662"/>
        <end position="687"/>
    </location>
</feature>
<feature type="compositionally biased region" description="Basic residues" evidence="1">
    <location>
        <begin position="675"/>
        <end position="687"/>
    </location>
</feature>
<organism evidence="4 5">
    <name type="scientific">Sphagnum jensenii</name>
    <dbReference type="NCBI Taxonomy" id="128206"/>
    <lineage>
        <taxon>Eukaryota</taxon>
        <taxon>Viridiplantae</taxon>
        <taxon>Streptophyta</taxon>
        <taxon>Embryophyta</taxon>
        <taxon>Bryophyta</taxon>
        <taxon>Sphagnophytina</taxon>
        <taxon>Sphagnopsida</taxon>
        <taxon>Sphagnales</taxon>
        <taxon>Sphagnaceae</taxon>
        <taxon>Sphagnum</taxon>
    </lineage>
</organism>
<dbReference type="PROSITE" id="PS00636">
    <property type="entry name" value="DNAJ_1"/>
    <property type="match status" value="1"/>
</dbReference>
<protein>
    <recommendedName>
        <fullName evidence="3">J domain-containing protein</fullName>
    </recommendedName>
</protein>
<dbReference type="CDD" id="cd06257">
    <property type="entry name" value="DnaJ"/>
    <property type="match status" value="1"/>
</dbReference>